<reference evidence="3 4" key="1">
    <citation type="submission" date="2019-01" db="EMBL/GenBank/DDBJ databases">
        <authorList>
            <person name="Chen W.-M."/>
        </authorList>
    </citation>
    <scope>NUCLEOTIDE SEQUENCE [LARGE SCALE GENOMIC DNA]</scope>
    <source>
        <strain evidence="3 4">KYPC3</strain>
    </source>
</reference>
<feature type="transmembrane region" description="Helical" evidence="2">
    <location>
        <begin position="51"/>
        <end position="72"/>
    </location>
</feature>
<keyword evidence="4" id="KW-1185">Reference proteome</keyword>
<feature type="transmembrane region" description="Helical" evidence="2">
    <location>
        <begin position="84"/>
        <end position="111"/>
    </location>
</feature>
<dbReference type="OrthoDB" id="5765456at2"/>
<feature type="transmembrane region" description="Helical" evidence="2">
    <location>
        <begin position="138"/>
        <end position="156"/>
    </location>
</feature>
<gene>
    <name evidence="3" type="ORF">EOE67_14470</name>
</gene>
<name>A0A437QLJ0_9GAMM</name>
<comment type="caution">
    <text evidence="3">The sequence shown here is derived from an EMBL/GenBank/DDBJ whole genome shotgun (WGS) entry which is preliminary data.</text>
</comment>
<keyword evidence="2" id="KW-1133">Transmembrane helix</keyword>
<evidence type="ECO:0000313" key="4">
    <source>
        <dbReference type="Proteomes" id="UP000283077"/>
    </source>
</evidence>
<keyword evidence="2" id="KW-0812">Transmembrane</keyword>
<dbReference type="EMBL" id="SACS01000016">
    <property type="protein sequence ID" value="RVU35377.1"/>
    <property type="molecule type" value="Genomic_DNA"/>
</dbReference>
<feature type="region of interest" description="Disordered" evidence="1">
    <location>
        <begin position="229"/>
        <end position="291"/>
    </location>
</feature>
<dbReference type="Proteomes" id="UP000283077">
    <property type="component" value="Unassembled WGS sequence"/>
</dbReference>
<proteinExistence type="predicted"/>
<accession>A0A437QLJ0</accession>
<organism evidence="3 4">
    <name type="scientific">Rheinheimera riviphila</name>
    <dbReference type="NCBI Taxonomy" id="1834037"/>
    <lineage>
        <taxon>Bacteria</taxon>
        <taxon>Pseudomonadati</taxon>
        <taxon>Pseudomonadota</taxon>
        <taxon>Gammaproteobacteria</taxon>
        <taxon>Chromatiales</taxon>
        <taxon>Chromatiaceae</taxon>
        <taxon>Rheinheimera</taxon>
    </lineage>
</organism>
<evidence type="ECO:0000313" key="3">
    <source>
        <dbReference type="EMBL" id="RVU35377.1"/>
    </source>
</evidence>
<dbReference type="AlphaFoldDB" id="A0A437QLJ0"/>
<sequence>MSVTHEQWLAATKAERAAMFPMSQHSDETTNQLLKRCQLFASENPSLTLTLLYLAISLMGLLFQTTLLYRFGLNVLPYLEISDFLLAALTHPEVVLALALMVSVFVVAIAFERHCRSRIFRYAQSTEKNFQRWWSPQPTLWMPLLLISYLVMAAWSNGNKLAKNIRADEGSKLEILLVYPMPQKEQKTLILQGASLISRTASYLFIYHENRVKVLPHSNVAALLPQDSSAAGSTDKVAENITAKPDHKETDGATSSTIDKASGVDTDKVTDKSVNPDAEKKPAVSPQPPTK</sequence>
<protein>
    <submittedName>
        <fullName evidence="3">Uncharacterized protein</fullName>
    </submittedName>
</protein>
<dbReference type="RefSeq" id="WP_127700051.1">
    <property type="nucleotide sequence ID" value="NZ_SACS01000016.1"/>
</dbReference>
<evidence type="ECO:0000256" key="1">
    <source>
        <dbReference type="SAM" id="MobiDB-lite"/>
    </source>
</evidence>
<keyword evidence="2" id="KW-0472">Membrane</keyword>
<evidence type="ECO:0000256" key="2">
    <source>
        <dbReference type="SAM" id="Phobius"/>
    </source>
</evidence>